<dbReference type="SUPFAM" id="SSF54373">
    <property type="entry name" value="FAD-linked reductases, C-terminal domain"/>
    <property type="match status" value="1"/>
</dbReference>
<evidence type="ECO:0000256" key="8">
    <source>
        <dbReference type="ARBA" id="ARBA00047321"/>
    </source>
</evidence>
<evidence type="ECO:0000256" key="5">
    <source>
        <dbReference type="ARBA" id="ARBA00017871"/>
    </source>
</evidence>
<evidence type="ECO:0000256" key="2">
    <source>
        <dbReference type="ARBA" id="ARBA00004814"/>
    </source>
</evidence>
<dbReference type="KEGG" id="lfa:LFA_3537"/>
<reference evidence="13" key="1">
    <citation type="submission" date="2014-09" db="EMBL/GenBank/DDBJ databases">
        <authorList>
            <person name="Gomez-Valero L."/>
        </authorList>
    </citation>
    <scope>NUCLEOTIDE SEQUENCE [LARGE SCALE GENOMIC DNA]</scope>
    <source>
        <strain evidence="13">ATCC700992</strain>
    </source>
</reference>
<dbReference type="InterPro" id="IPR001613">
    <property type="entry name" value="Flavin_amine_oxidase"/>
</dbReference>
<feature type="binding site" evidence="9">
    <location>
        <position position="239"/>
    </location>
    <ligand>
        <name>FAD</name>
        <dbReference type="ChEBI" id="CHEBI:57692"/>
    </ligand>
</feature>
<dbReference type="HOGENOM" id="CLU_004498_6_1_6"/>
<evidence type="ECO:0000256" key="1">
    <source>
        <dbReference type="ARBA" id="ARBA00001974"/>
    </source>
</evidence>
<feature type="chain" id="PRO_5001935544" description="Tryptophan 2-monooxygenase" evidence="10">
    <location>
        <begin position="20"/>
        <end position="471"/>
    </location>
</feature>
<dbReference type="STRING" id="1212491.LFA_3537"/>
<feature type="binding site" evidence="9">
    <location>
        <begin position="57"/>
        <end position="58"/>
    </location>
    <ligand>
        <name>FAD</name>
        <dbReference type="ChEBI" id="CHEBI:57692"/>
    </ligand>
</feature>
<dbReference type="Gene3D" id="3.90.660.10">
    <property type="match status" value="1"/>
</dbReference>
<comment type="cofactor">
    <cofactor evidence="1">
        <name>FAD</name>
        <dbReference type="ChEBI" id="CHEBI:57692"/>
    </cofactor>
</comment>
<proteinExistence type="inferred from homology"/>
<organism evidence="12 13">
    <name type="scientific">Legionella fallonii LLAP-10</name>
    <dbReference type="NCBI Taxonomy" id="1212491"/>
    <lineage>
        <taxon>Bacteria</taxon>
        <taxon>Pseudomonadati</taxon>
        <taxon>Pseudomonadota</taxon>
        <taxon>Gammaproteobacteria</taxon>
        <taxon>Legionellales</taxon>
        <taxon>Legionellaceae</taxon>
        <taxon>Legionella</taxon>
    </lineage>
</organism>
<dbReference type="AlphaFoldDB" id="A0A098G8Q0"/>
<evidence type="ECO:0000256" key="7">
    <source>
        <dbReference type="ARBA" id="ARBA00023070"/>
    </source>
</evidence>
<dbReference type="GO" id="GO:0050361">
    <property type="term" value="F:tryptophan 2-monooxygenase activity"/>
    <property type="evidence" value="ECO:0007669"/>
    <property type="project" value="UniProtKB-EC"/>
</dbReference>
<dbReference type="RefSeq" id="WP_045097098.1">
    <property type="nucleotide sequence ID" value="NZ_LN614827.1"/>
</dbReference>
<keyword evidence="10" id="KW-0732">Signal</keyword>
<dbReference type="EC" id="1.13.12.3" evidence="4"/>
<comment type="catalytic activity">
    <reaction evidence="8">
        <text>L-tryptophan + O2 = indole-3-acetamide + CO2 + H2O</text>
        <dbReference type="Rhea" id="RHEA:16165"/>
        <dbReference type="ChEBI" id="CHEBI:15377"/>
        <dbReference type="ChEBI" id="CHEBI:15379"/>
        <dbReference type="ChEBI" id="CHEBI:16031"/>
        <dbReference type="ChEBI" id="CHEBI:16526"/>
        <dbReference type="ChEBI" id="CHEBI:57912"/>
        <dbReference type="EC" id="1.13.12.3"/>
    </reaction>
</comment>
<evidence type="ECO:0000313" key="12">
    <source>
        <dbReference type="EMBL" id="CEG58869.1"/>
    </source>
</evidence>
<evidence type="ECO:0000256" key="10">
    <source>
        <dbReference type="SAM" id="SignalP"/>
    </source>
</evidence>
<evidence type="ECO:0000256" key="9">
    <source>
        <dbReference type="PIRSR" id="PIRSR601613-1"/>
    </source>
</evidence>
<evidence type="ECO:0000256" key="4">
    <source>
        <dbReference type="ARBA" id="ARBA00012535"/>
    </source>
</evidence>
<feature type="signal peptide" evidence="10">
    <location>
        <begin position="1"/>
        <end position="19"/>
    </location>
</feature>
<dbReference type="InterPro" id="IPR036188">
    <property type="entry name" value="FAD/NAD-bd_sf"/>
</dbReference>
<dbReference type="PANTHER" id="PTHR10742">
    <property type="entry name" value="FLAVIN MONOAMINE OXIDASE"/>
    <property type="match status" value="1"/>
</dbReference>
<sequence>MLIRILFLTLSLLGASAHAIKTPQAQYKVIIIGSGIAGLEAAHYLQDHGIDNYIILEARDRVGGRANTISPWPNSVLELGAAMIHGDDPRDPLMKLVQKWNLATMPVNNESAVFYDADGKEISDSLDASFQKLYAEFEKLVAQKQDAPELNANVSVSDVVVELINSHHLNKEMQHGFLYEVSDKIEQEYAADIRDLSVVWYDNEETFPGRNLFLTHGYQDIINGIAKKVNPHILLKQIVSKVDYQNKEHIVVTTTDGKQFTGEYVICTLPLGVLKSGSVRFIPQLPQDKILAMSHLNMGIMNKVFMLFPKVFWDTEQYISVVSPAYWSGKNWIDKGVWIEFDNLNAFFHQPILAAIVTGDFARDLENKSDAEIIQSVMRRLRAVYGDNIPEPIAHVITRWGKDPFSVGSYSSIRPGALEDGNDYLNLAKTVDGHLLFAGEATTNIYPSTVYGAYLSGDRAAQELLNHLSEK</sequence>
<dbReference type="PRINTS" id="PR00757">
    <property type="entry name" value="AMINEOXDASEF"/>
</dbReference>
<dbReference type="PANTHER" id="PTHR10742:SF410">
    <property type="entry name" value="LYSINE-SPECIFIC HISTONE DEMETHYLASE 2"/>
    <property type="match status" value="1"/>
</dbReference>
<protein>
    <recommendedName>
        <fullName evidence="5">Tryptophan 2-monooxygenase</fullName>
        <ecNumber evidence="4">1.13.12.3</ecNumber>
    </recommendedName>
</protein>
<dbReference type="OrthoDB" id="337830at2"/>
<evidence type="ECO:0000256" key="6">
    <source>
        <dbReference type="ARBA" id="ARBA00023002"/>
    </source>
</evidence>
<dbReference type="Proteomes" id="UP000032430">
    <property type="component" value="Chromosome I"/>
</dbReference>
<dbReference type="InterPro" id="IPR002937">
    <property type="entry name" value="Amino_oxidase"/>
</dbReference>
<feature type="domain" description="Amine oxidase" evidence="11">
    <location>
        <begin position="36"/>
        <end position="465"/>
    </location>
</feature>
<dbReference type="Pfam" id="PF01593">
    <property type="entry name" value="Amino_oxidase"/>
    <property type="match status" value="1"/>
</dbReference>
<name>A0A098G8Q0_9GAMM</name>
<comment type="pathway">
    <text evidence="2">Plant hormone metabolism; auxin biosynthesis.</text>
</comment>
<evidence type="ECO:0000256" key="3">
    <source>
        <dbReference type="ARBA" id="ARBA00005833"/>
    </source>
</evidence>
<evidence type="ECO:0000313" key="13">
    <source>
        <dbReference type="Proteomes" id="UP000032430"/>
    </source>
</evidence>
<gene>
    <name evidence="12" type="ORF">LFA_3537</name>
</gene>
<keyword evidence="7" id="KW-0073">Auxin biosynthesis</keyword>
<dbReference type="EMBL" id="LN614827">
    <property type="protein sequence ID" value="CEG58869.1"/>
    <property type="molecule type" value="Genomic_DNA"/>
</dbReference>
<accession>A0A098G8Q0</accession>
<dbReference type="SUPFAM" id="SSF51905">
    <property type="entry name" value="FAD/NAD(P)-binding domain"/>
    <property type="match status" value="1"/>
</dbReference>
<keyword evidence="6" id="KW-0560">Oxidoreductase</keyword>
<dbReference type="Gene3D" id="3.50.50.60">
    <property type="entry name" value="FAD/NAD(P)-binding domain"/>
    <property type="match status" value="1"/>
</dbReference>
<comment type="similarity">
    <text evidence="3">Belongs to the tryptophan 2-monooxygenase family.</text>
</comment>
<dbReference type="GO" id="GO:0009851">
    <property type="term" value="P:auxin biosynthetic process"/>
    <property type="evidence" value="ECO:0007669"/>
    <property type="project" value="UniProtKB-KW"/>
</dbReference>
<keyword evidence="13" id="KW-1185">Reference proteome</keyword>
<evidence type="ECO:0000259" key="11">
    <source>
        <dbReference type="Pfam" id="PF01593"/>
    </source>
</evidence>
<dbReference type="InterPro" id="IPR050281">
    <property type="entry name" value="Flavin_monoamine_oxidase"/>
</dbReference>